<evidence type="ECO:0000313" key="8">
    <source>
        <dbReference type="Proteomes" id="UP000673447"/>
    </source>
</evidence>
<evidence type="ECO:0000256" key="2">
    <source>
        <dbReference type="ARBA" id="ARBA00022670"/>
    </source>
</evidence>
<keyword evidence="3" id="KW-0378">Hydrolase</keyword>
<keyword evidence="2" id="KW-0645">Protease</keyword>
<name>A0A940X3J6_9GAMM</name>
<dbReference type="Proteomes" id="UP000673447">
    <property type="component" value="Unassembled WGS sequence"/>
</dbReference>
<accession>A0A940X3J6</accession>
<feature type="chain" id="PRO_5037781336" evidence="5">
    <location>
        <begin position="29"/>
        <end position="476"/>
    </location>
</feature>
<dbReference type="InterPro" id="IPR027017">
    <property type="entry name" value="P60_peptidase_YkfC"/>
</dbReference>
<sequence length="476" mass="51961">MIVTRHLRLGLTAAVTLALAMAVAPTVARDRPATQLPVPESGVIGVTDAYLAPEFWVSKLSAPDKVLMPRAAIDARNARLLRDDASMHDLSALPAMLPRAQVAGWIDGLASPPAKPLWDEAGKPVPKATLDAIVANRAIDAIPANQPTRYGMAVERAALRTFPTLLRVFSRDDDTDIDRFQESALFPGDPVVIAHASADGQWLFVVSPRYAAWVEAKAIAEGDKATVLAYSQRMPYRIVTGAKPRTVFTREAPRVSELQLDMGTRVPLANVAADKPVNGQHPYSSWVLDLPVRDGDGRLGFAPALLQKNAESSADYLPLTHANILRQAFKFLGERYGWGHSYNGRDCSGFVSDVYRSMGVQMPRNTSAQAISPVFTRTHFEPGDSRDKRMAAVRAMQVGDLVYIPGHVMMYIGNIDGMPYVIHDTNGGSFLGADGEMRSMHLNAVSVTPLLPLRFNKDNDYVDRITNIVRVAKDSP</sequence>
<gene>
    <name evidence="7" type="ORF">J5837_12790</name>
</gene>
<dbReference type="InterPro" id="IPR038765">
    <property type="entry name" value="Papain-like_cys_pep_sf"/>
</dbReference>
<keyword evidence="5" id="KW-0732">Signal</keyword>
<feature type="signal peptide" evidence="5">
    <location>
        <begin position="1"/>
        <end position="28"/>
    </location>
</feature>
<dbReference type="SUPFAM" id="SSF54001">
    <property type="entry name" value="Cysteine proteinases"/>
    <property type="match status" value="1"/>
</dbReference>
<evidence type="ECO:0000256" key="4">
    <source>
        <dbReference type="ARBA" id="ARBA00022807"/>
    </source>
</evidence>
<evidence type="ECO:0000256" key="1">
    <source>
        <dbReference type="ARBA" id="ARBA00007074"/>
    </source>
</evidence>
<dbReference type="InterPro" id="IPR039439">
    <property type="entry name" value="SH3b1_dom"/>
</dbReference>
<dbReference type="GO" id="GO:0008234">
    <property type="term" value="F:cysteine-type peptidase activity"/>
    <property type="evidence" value="ECO:0007669"/>
    <property type="project" value="UniProtKB-KW"/>
</dbReference>
<proteinExistence type="inferred from homology"/>
<dbReference type="PROSITE" id="PS51935">
    <property type="entry name" value="NLPC_P60"/>
    <property type="match status" value="1"/>
</dbReference>
<dbReference type="PANTHER" id="PTHR47053">
    <property type="entry name" value="MUREIN DD-ENDOPEPTIDASE MEPH-RELATED"/>
    <property type="match status" value="1"/>
</dbReference>
<dbReference type="EMBL" id="JAGKTC010000003">
    <property type="protein sequence ID" value="MBP3985284.1"/>
    <property type="molecule type" value="Genomic_DNA"/>
</dbReference>
<dbReference type="GO" id="GO:0006508">
    <property type="term" value="P:proteolysis"/>
    <property type="evidence" value="ECO:0007669"/>
    <property type="project" value="UniProtKB-KW"/>
</dbReference>
<keyword evidence="4" id="KW-0788">Thiol protease</keyword>
<dbReference type="PANTHER" id="PTHR47053:SF1">
    <property type="entry name" value="MUREIN DD-ENDOPEPTIDASE MEPH-RELATED"/>
    <property type="match status" value="1"/>
</dbReference>
<organism evidence="7 8">
    <name type="scientific">Pseudoxanthomonas helianthi</name>
    <dbReference type="NCBI Taxonomy" id="1453541"/>
    <lineage>
        <taxon>Bacteria</taxon>
        <taxon>Pseudomonadati</taxon>
        <taxon>Pseudomonadota</taxon>
        <taxon>Gammaproteobacteria</taxon>
        <taxon>Lysobacterales</taxon>
        <taxon>Lysobacteraceae</taxon>
        <taxon>Pseudoxanthomonas</taxon>
    </lineage>
</organism>
<dbReference type="InterPro" id="IPR000064">
    <property type="entry name" value="NLP_P60_dom"/>
</dbReference>
<reference evidence="7" key="2">
    <citation type="submission" date="2021-03" db="EMBL/GenBank/DDBJ databases">
        <authorList>
            <person name="Cao W."/>
        </authorList>
    </citation>
    <scope>NUCLEOTIDE SEQUENCE</scope>
    <source>
        <strain evidence="7">110414</strain>
    </source>
</reference>
<dbReference type="InterPro" id="IPR051202">
    <property type="entry name" value="Peptidase_C40"/>
</dbReference>
<evidence type="ECO:0000256" key="5">
    <source>
        <dbReference type="SAM" id="SignalP"/>
    </source>
</evidence>
<protein>
    <submittedName>
        <fullName evidence="7">SH3 domain-containing protein</fullName>
    </submittedName>
</protein>
<feature type="domain" description="NlpC/P60" evidence="6">
    <location>
        <begin position="318"/>
        <end position="448"/>
    </location>
</feature>
<reference evidence="7" key="1">
    <citation type="journal article" date="2016" name="Int. J. Syst. Evol. Microbiol.">
        <title>Pseudoxanthomonas helianthi sp. nov., isolated from roots of Jerusalem artichoke (Helianthus tuberosus).</title>
        <authorList>
            <person name="Kittiwongwattana C."/>
            <person name="Thawai C."/>
        </authorList>
    </citation>
    <scope>NUCLEOTIDE SEQUENCE</scope>
    <source>
        <strain evidence="7">110414</strain>
    </source>
</reference>
<dbReference type="AlphaFoldDB" id="A0A940X3J6"/>
<evidence type="ECO:0000256" key="3">
    <source>
        <dbReference type="ARBA" id="ARBA00022801"/>
    </source>
</evidence>
<dbReference type="Pfam" id="PF12913">
    <property type="entry name" value="SH3_6"/>
    <property type="match status" value="1"/>
</dbReference>
<dbReference type="Pfam" id="PF00877">
    <property type="entry name" value="NLPC_P60"/>
    <property type="match status" value="1"/>
</dbReference>
<comment type="caution">
    <text evidence="7">The sequence shown here is derived from an EMBL/GenBank/DDBJ whole genome shotgun (WGS) entry which is preliminary data.</text>
</comment>
<evidence type="ECO:0000259" key="6">
    <source>
        <dbReference type="PROSITE" id="PS51935"/>
    </source>
</evidence>
<comment type="similarity">
    <text evidence="1">Belongs to the peptidase C40 family.</text>
</comment>
<dbReference type="PIRSF" id="PIRSF019015">
    <property type="entry name" value="P60_peptidase_YkfC"/>
    <property type="match status" value="1"/>
</dbReference>
<dbReference type="Gene3D" id="3.90.1720.10">
    <property type="entry name" value="endopeptidase domain like (from Nostoc punctiforme)"/>
    <property type="match status" value="1"/>
</dbReference>
<keyword evidence="8" id="KW-1185">Reference proteome</keyword>
<evidence type="ECO:0000313" key="7">
    <source>
        <dbReference type="EMBL" id="MBP3985284.1"/>
    </source>
</evidence>